<proteinExistence type="predicted"/>
<dbReference type="Proteomes" id="UP001195914">
    <property type="component" value="Unassembled WGS sequence"/>
</dbReference>
<evidence type="ECO:0000313" key="1">
    <source>
        <dbReference type="EMBL" id="KAK1933770.1"/>
    </source>
</evidence>
<accession>A0AAD9LET7</accession>
<dbReference type="EMBL" id="JAHBMH010000070">
    <property type="protein sequence ID" value="KAK1933770.1"/>
    <property type="molecule type" value="Genomic_DNA"/>
</dbReference>
<comment type="caution">
    <text evidence="1">The sequence shown here is derived from an EMBL/GenBank/DDBJ whole genome shotgun (WGS) entry which is preliminary data.</text>
</comment>
<dbReference type="AlphaFoldDB" id="A0AAD9LET7"/>
<name>A0AAD9LET7_BABDI</name>
<organism evidence="1 2">
    <name type="scientific">Babesia divergens</name>
    <dbReference type="NCBI Taxonomy" id="32595"/>
    <lineage>
        <taxon>Eukaryota</taxon>
        <taxon>Sar</taxon>
        <taxon>Alveolata</taxon>
        <taxon>Apicomplexa</taxon>
        <taxon>Aconoidasida</taxon>
        <taxon>Piroplasmida</taxon>
        <taxon>Babesiidae</taxon>
        <taxon>Babesia</taxon>
    </lineage>
</organism>
<gene>
    <name evidence="1" type="ORF">X943_003592</name>
</gene>
<protein>
    <submittedName>
        <fullName evidence="1">Uncharacterized protein</fullName>
    </submittedName>
</protein>
<sequence>MHLRLLMLRPLSIHTIKPTRTIKRKAMRIEERQSTGALHNFLAGFTTSFKILFSRSMKFLELGIKSRTPVTNPRKIHTTKLWSEDAGNIISQRIKVRPAGGIRGALRALTVSETVKRGRGMGCGMGIGTIEGPDGFGKIFTGIPSGLPVNPLNKSRREIRLRIQGLNELFEESIEVKQGFGRMPGNTKNKLDKTGQRIKTVLAKTINGMVKILAPTGSGGEIILGEAHGDNIRKAEGIILGGGVGSKKTLERVGAGSALDGSGGSGLGRGLRMVFGDITGGTETKTAL</sequence>
<reference evidence="1" key="2">
    <citation type="submission" date="2021-05" db="EMBL/GenBank/DDBJ databases">
        <authorList>
            <person name="Pain A."/>
        </authorList>
    </citation>
    <scope>NUCLEOTIDE SEQUENCE</scope>
    <source>
        <strain evidence="1">1802A</strain>
    </source>
</reference>
<reference evidence="1" key="1">
    <citation type="journal article" date="2014" name="Nucleic Acids Res.">
        <title>The evolutionary dynamics of variant antigen genes in Babesia reveal a history of genomic innovation underlying host-parasite interaction.</title>
        <authorList>
            <person name="Jackson A.P."/>
            <person name="Otto T.D."/>
            <person name="Darby A."/>
            <person name="Ramaprasad A."/>
            <person name="Xia D."/>
            <person name="Echaide I.E."/>
            <person name="Farber M."/>
            <person name="Gahlot S."/>
            <person name="Gamble J."/>
            <person name="Gupta D."/>
            <person name="Gupta Y."/>
            <person name="Jackson L."/>
            <person name="Malandrin L."/>
            <person name="Malas T.B."/>
            <person name="Moussa E."/>
            <person name="Nair M."/>
            <person name="Reid A.J."/>
            <person name="Sanders M."/>
            <person name="Sharma J."/>
            <person name="Tracey A."/>
            <person name="Quail M.A."/>
            <person name="Weir W."/>
            <person name="Wastling J.M."/>
            <person name="Hall N."/>
            <person name="Willadsen P."/>
            <person name="Lingelbach K."/>
            <person name="Shiels B."/>
            <person name="Tait A."/>
            <person name="Berriman M."/>
            <person name="Allred D.R."/>
            <person name="Pain A."/>
        </authorList>
    </citation>
    <scope>NUCLEOTIDE SEQUENCE</scope>
    <source>
        <strain evidence="1">1802A</strain>
    </source>
</reference>
<evidence type="ECO:0000313" key="2">
    <source>
        <dbReference type="Proteomes" id="UP001195914"/>
    </source>
</evidence>
<keyword evidence="2" id="KW-1185">Reference proteome</keyword>